<protein>
    <submittedName>
        <fullName evidence="1">PD-(D/E)XK motif protein</fullName>
    </submittedName>
</protein>
<dbReference type="Pfam" id="PF14390">
    <property type="entry name" value="DUF4420"/>
    <property type="match status" value="1"/>
</dbReference>
<accession>A0A9X1QYF9</accession>
<dbReference type="AlphaFoldDB" id="A0A9X1QYF9"/>
<sequence>MIDLKKIYDNLPLPQKPSPNSYSAKAIDGFENHRIAKNFNDNPSLLILISENNQDFFIANQSLFNIQVSHNVKCKIETNNKISHNNFSVVSYIGQNDEVKDIFLKTCQVLIKSLGQNPANKKIKQTVDKFIELFKAIKEPPRKSIQGLWSELFLIEQSKFPEKLILGWHSIPEEKFDFSFGKLRIEVKSSATESRAHQFSSAQLNPVGDIEIFIGSILVNTNVAGVNILDLIKKISDKLYDFPKQKEKLHLLVYSTLGIDVERINEVKFNYELAKESLRFYKSEDIPKIQTVNIPKEVSNVRFTSNLINSNPTLLKIDKLLKPYLKDNSQ</sequence>
<name>A0A9X1QYF9_9FLAO</name>
<dbReference type="RefSeq" id="WP_237603448.1">
    <property type="nucleotide sequence ID" value="NZ_JAIRBA010000023.1"/>
</dbReference>
<dbReference type="InterPro" id="IPR025534">
    <property type="entry name" value="DUF4420"/>
</dbReference>
<evidence type="ECO:0000313" key="1">
    <source>
        <dbReference type="EMBL" id="MCG2419662.1"/>
    </source>
</evidence>
<dbReference type="Proteomes" id="UP001139461">
    <property type="component" value="Unassembled WGS sequence"/>
</dbReference>
<proteinExistence type="predicted"/>
<organism evidence="1 2">
    <name type="scientific">Aequorivita vitellina</name>
    <dbReference type="NCBI Taxonomy" id="2874475"/>
    <lineage>
        <taxon>Bacteria</taxon>
        <taxon>Pseudomonadati</taxon>
        <taxon>Bacteroidota</taxon>
        <taxon>Flavobacteriia</taxon>
        <taxon>Flavobacteriales</taxon>
        <taxon>Flavobacteriaceae</taxon>
        <taxon>Aequorivita</taxon>
    </lineage>
</organism>
<keyword evidence="2" id="KW-1185">Reference proteome</keyword>
<reference evidence="1" key="1">
    <citation type="submission" date="2021-09" db="EMBL/GenBank/DDBJ databases">
        <title>Genome of Aequorivita sp. strain F47161.</title>
        <authorList>
            <person name="Wang Y."/>
        </authorList>
    </citation>
    <scope>NUCLEOTIDE SEQUENCE</scope>
    <source>
        <strain evidence="1">F47161</strain>
    </source>
</reference>
<gene>
    <name evidence="1" type="ORF">K8089_11570</name>
</gene>
<dbReference type="EMBL" id="JAIRBA010000023">
    <property type="protein sequence ID" value="MCG2419662.1"/>
    <property type="molecule type" value="Genomic_DNA"/>
</dbReference>
<evidence type="ECO:0000313" key="2">
    <source>
        <dbReference type="Proteomes" id="UP001139461"/>
    </source>
</evidence>
<comment type="caution">
    <text evidence="1">The sequence shown here is derived from an EMBL/GenBank/DDBJ whole genome shotgun (WGS) entry which is preliminary data.</text>
</comment>